<sequence>MALRKRPPSPYPRPAARPPPSARIRGGHERRTSTPRRLRILGLNILRYRDPVFMMGLEFTKPVAPGAPRAYAAVSLGIVLQLRVSTCQTPAGARPQVRRGLGPRALRELAPGLPEIARRAQSPATSPAMDGDRARKRALNDGRSDAPTLMSRGARSGARSVPT</sequence>
<feature type="compositionally biased region" description="Pro residues" evidence="1">
    <location>
        <begin position="8"/>
        <end position="21"/>
    </location>
</feature>
<name>A0A4C1ZZA6_EUMVA</name>
<dbReference type="EMBL" id="BGZK01002364">
    <property type="protein sequence ID" value="GBP93330.1"/>
    <property type="molecule type" value="Genomic_DNA"/>
</dbReference>
<feature type="region of interest" description="Disordered" evidence="1">
    <location>
        <begin position="1"/>
        <end position="34"/>
    </location>
</feature>
<evidence type="ECO:0000313" key="2">
    <source>
        <dbReference type="EMBL" id="GBP93330.1"/>
    </source>
</evidence>
<evidence type="ECO:0000313" key="3">
    <source>
        <dbReference type="Proteomes" id="UP000299102"/>
    </source>
</evidence>
<keyword evidence="3" id="KW-1185">Reference proteome</keyword>
<accession>A0A4C1ZZA6</accession>
<gene>
    <name evidence="2" type="ORF">EVAR_69352_1</name>
</gene>
<feature type="region of interest" description="Disordered" evidence="1">
    <location>
        <begin position="116"/>
        <end position="163"/>
    </location>
</feature>
<organism evidence="2 3">
    <name type="scientific">Eumeta variegata</name>
    <name type="common">Bagworm moth</name>
    <name type="synonym">Eumeta japonica</name>
    <dbReference type="NCBI Taxonomy" id="151549"/>
    <lineage>
        <taxon>Eukaryota</taxon>
        <taxon>Metazoa</taxon>
        <taxon>Ecdysozoa</taxon>
        <taxon>Arthropoda</taxon>
        <taxon>Hexapoda</taxon>
        <taxon>Insecta</taxon>
        <taxon>Pterygota</taxon>
        <taxon>Neoptera</taxon>
        <taxon>Endopterygota</taxon>
        <taxon>Lepidoptera</taxon>
        <taxon>Glossata</taxon>
        <taxon>Ditrysia</taxon>
        <taxon>Tineoidea</taxon>
        <taxon>Psychidae</taxon>
        <taxon>Oiketicinae</taxon>
        <taxon>Eumeta</taxon>
    </lineage>
</organism>
<evidence type="ECO:0000256" key="1">
    <source>
        <dbReference type="SAM" id="MobiDB-lite"/>
    </source>
</evidence>
<feature type="compositionally biased region" description="Basic and acidic residues" evidence="1">
    <location>
        <begin position="130"/>
        <end position="144"/>
    </location>
</feature>
<comment type="caution">
    <text evidence="2">The sequence shown here is derived from an EMBL/GenBank/DDBJ whole genome shotgun (WGS) entry which is preliminary data.</text>
</comment>
<proteinExistence type="predicted"/>
<dbReference type="AlphaFoldDB" id="A0A4C1ZZA6"/>
<reference evidence="2 3" key="1">
    <citation type="journal article" date="2019" name="Commun. Biol.">
        <title>The bagworm genome reveals a unique fibroin gene that provides high tensile strength.</title>
        <authorList>
            <person name="Kono N."/>
            <person name="Nakamura H."/>
            <person name="Ohtoshi R."/>
            <person name="Tomita M."/>
            <person name="Numata K."/>
            <person name="Arakawa K."/>
        </authorList>
    </citation>
    <scope>NUCLEOTIDE SEQUENCE [LARGE SCALE GENOMIC DNA]</scope>
</reference>
<dbReference type="Proteomes" id="UP000299102">
    <property type="component" value="Unassembled WGS sequence"/>
</dbReference>
<protein>
    <submittedName>
        <fullName evidence="2">Uncharacterized protein</fullName>
    </submittedName>
</protein>